<keyword evidence="1" id="KW-0732">Signal</keyword>
<gene>
    <name evidence="2" type="ORF">SAMN05216203_2243</name>
</gene>
<sequence length="299" mass="32436">MKRLLITLFIGLSANSVLASPLETFTQCDMCDYQEMLQAAHQVSGEVRPKRESPFAPQGPGTGYVTVLDLHSGSAATFEIYFREAMATSPPPQYQRFFYYTVDSIHPWNTDEKVTQAAGRVASAVRVLQSATAVPEAIADSAWDLVGAGYKQNQVIDHYVNNMSVFQHLNNALGSLAILLGGVVNVENVLIKMKFSDGSEADFSLDGWDSASRPRLTFLGGRDADGNIIRDSNQIFSSGSYSFRIGGHVAFNAFIDAASRFGVSVQSVPAGTVTLGEIQICSPAEQAEDANEDGYDYCF</sequence>
<dbReference type="OrthoDB" id="6262275at2"/>
<proteinExistence type="predicted"/>
<keyword evidence="3" id="KW-1185">Reference proteome</keyword>
<evidence type="ECO:0000313" key="3">
    <source>
        <dbReference type="Proteomes" id="UP000198644"/>
    </source>
</evidence>
<feature type="chain" id="PRO_5011442289" description="Secreted protein" evidence="1">
    <location>
        <begin position="20"/>
        <end position="299"/>
    </location>
</feature>
<accession>A0A1I6IFT0</accession>
<feature type="signal peptide" evidence="1">
    <location>
        <begin position="1"/>
        <end position="19"/>
    </location>
</feature>
<dbReference type="EMBL" id="FOYW01000001">
    <property type="protein sequence ID" value="SFR65647.1"/>
    <property type="molecule type" value="Genomic_DNA"/>
</dbReference>
<dbReference type="AlphaFoldDB" id="A0A1I6IFT0"/>
<evidence type="ECO:0000313" key="2">
    <source>
        <dbReference type="EMBL" id="SFR65647.1"/>
    </source>
</evidence>
<protein>
    <recommendedName>
        <fullName evidence="4">Secreted protein</fullName>
    </recommendedName>
</protein>
<evidence type="ECO:0008006" key="4">
    <source>
        <dbReference type="Google" id="ProtNLM"/>
    </source>
</evidence>
<organism evidence="2 3">
    <name type="scientific">Marinobacter daqiaonensis</name>
    <dbReference type="NCBI Taxonomy" id="650891"/>
    <lineage>
        <taxon>Bacteria</taxon>
        <taxon>Pseudomonadati</taxon>
        <taxon>Pseudomonadota</taxon>
        <taxon>Gammaproteobacteria</taxon>
        <taxon>Pseudomonadales</taxon>
        <taxon>Marinobacteraceae</taxon>
        <taxon>Marinobacter</taxon>
    </lineage>
</organism>
<dbReference type="RefSeq" id="WP_092012240.1">
    <property type="nucleotide sequence ID" value="NZ_FOYW01000001.1"/>
</dbReference>
<name>A0A1I6IFT0_9GAMM</name>
<dbReference type="Proteomes" id="UP000198644">
    <property type="component" value="Unassembled WGS sequence"/>
</dbReference>
<evidence type="ECO:0000256" key="1">
    <source>
        <dbReference type="SAM" id="SignalP"/>
    </source>
</evidence>
<reference evidence="2 3" key="1">
    <citation type="submission" date="2016-10" db="EMBL/GenBank/DDBJ databases">
        <authorList>
            <person name="de Groot N.N."/>
        </authorList>
    </citation>
    <scope>NUCLEOTIDE SEQUENCE [LARGE SCALE GENOMIC DNA]</scope>
    <source>
        <strain evidence="2 3">CGMCC 1.9167</strain>
    </source>
</reference>